<accession>D6WKD7</accession>
<dbReference type="HOGENOM" id="CLU_1973344_0_0_1"/>
<gene>
    <name evidence="1" type="primary">GLEAN_13678</name>
    <name evidence="1" type="ORF">TcasGA2_TC013678</name>
</gene>
<organism evidence="1 2">
    <name type="scientific">Tribolium castaneum</name>
    <name type="common">Red flour beetle</name>
    <dbReference type="NCBI Taxonomy" id="7070"/>
    <lineage>
        <taxon>Eukaryota</taxon>
        <taxon>Metazoa</taxon>
        <taxon>Ecdysozoa</taxon>
        <taxon>Arthropoda</taxon>
        <taxon>Hexapoda</taxon>
        <taxon>Insecta</taxon>
        <taxon>Pterygota</taxon>
        <taxon>Neoptera</taxon>
        <taxon>Endopterygota</taxon>
        <taxon>Coleoptera</taxon>
        <taxon>Polyphaga</taxon>
        <taxon>Cucujiformia</taxon>
        <taxon>Tenebrionidae</taxon>
        <taxon>Tenebrionidae incertae sedis</taxon>
        <taxon>Tribolium</taxon>
    </lineage>
</organism>
<dbReference type="Proteomes" id="UP000007266">
    <property type="component" value="Linkage group 5"/>
</dbReference>
<dbReference type="AlphaFoldDB" id="D6WKD7"/>
<reference evidence="1 2" key="1">
    <citation type="journal article" date="2008" name="Nature">
        <title>The genome of the model beetle and pest Tribolium castaneum.</title>
        <authorList>
            <consortium name="Tribolium Genome Sequencing Consortium"/>
            <person name="Richards S."/>
            <person name="Gibbs R.A."/>
            <person name="Weinstock G.M."/>
            <person name="Brown S.J."/>
            <person name="Denell R."/>
            <person name="Beeman R.W."/>
            <person name="Gibbs R."/>
            <person name="Beeman R.W."/>
            <person name="Brown S.J."/>
            <person name="Bucher G."/>
            <person name="Friedrich M."/>
            <person name="Grimmelikhuijzen C.J."/>
            <person name="Klingler M."/>
            <person name="Lorenzen M."/>
            <person name="Richards S."/>
            <person name="Roth S."/>
            <person name="Schroder R."/>
            <person name="Tautz D."/>
            <person name="Zdobnov E.M."/>
            <person name="Muzny D."/>
            <person name="Gibbs R.A."/>
            <person name="Weinstock G.M."/>
            <person name="Attaway T."/>
            <person name="Bell S."/>
            <person name="Buhay C.J."/>
            <person name="Chandrabose M.N."/>
            <person name="Chavez D."/>
            <person name="Clerk-Blankenburg K.P."/>
            <person name="Cree A."/>
            <person name="Dao M."/>
            <person name="Davis C."/>
            <person name="Chacko J."/>
            <person name="Dinh H."/>
            <person name="Dugan-Rocha S."/>
            <person name="Fowler G."/>
            <person name="Garner T.T."/>
            <person name="Garnes J."/>
            <person name="Gnirke A."/>
            <person name="Hawes A."/>
            <person name="Hernandez J."/>
            <person name="Hines S."/>
            <person name="Holder M."/>
            <person name="Hume J."/>
            <person name="Jhangiani S.N."/>
            <person name="Joshi V."/>
            <person name="Khan Z.M."/>
            <person name="Jackson L."/>
            <person name="Kovar C."/>
            <person name="Kowis A."/>
            <person name="Lee S."/>
            <person name="Lewis L.R."/>
            <person name="Margolis J."/>
            <person name="Morgan M."/>
            <person name="Nazareth L.V."/>
            <person name="Nguyen N."/>
            <person name="Okwuonu G."/>
            <person name="Parker D."/>
            <person name="Richards S."/>
            <person name="Ruiz S.J."/>
            <person name="Santibanez J."/>
            <person name="Savard J."/>
            <person name="Scherer S.E."/>
            <person name="Schneider B."/>
            <person name="Sodergren E."/>
            <person name="Tautz D."/>
            <person name="Vattahil S."/>
            <person name="Villasana D."/>
            <person name="White C.S."/>
            <person name="Wright R."/>
            <person name="Park Y."/>
            <person name="Beeman R.W."/>
            <person name="Lord J."/>
            <person name="Oppert B."/>
            <person name="Lorenzen M."/>
            <person name="Brown S."/>
            <person name="Wang L."/>
            <person name="Savard J."/>
            <person name="Tautz D."/>
            <person name="Richards S."/>
            <person name="Weinstock G."/>
            <person name="Gibbs R.A."/>
            <person name="Liu Y."/>
            <person name="Worley K."/>
            <person name="Weinstock G."/>
            <person name="Elsik C.G."/>
            <person name="Reese J.T."/>
            <person name="Elhaik E."/>
            <person name="Landan G."/>
            <person name="Graur D."/>
            <person name="Arensburger P."/>
            <person name="Atkinson P."/>
            <person name="Beeman R.W."/>
            <person name="Beidler J."/>
            <person name="Brown S.J."/>
            <person name="Demuth J.P."/>
            <person name="Drury D.W."/>
            <person name="Du Y.Z."/>
            <person name="Fujiwara H."/>
            <person name="Lorenzen M."/>
            <person name="Maselli V."/>
            <person name="Osanai M."/>
            <person name="Park Y."/>
            <person name="Robertson H.M."/>
            <person name="Tu Z."/>
            <person name="Wang J.J."/>
            <person name="Wang S."/>
            <person name="Richards S."/>
            <person name="Song H."/>
            <person name="Zhang L."/>
            <person name="Sodergren E."/>
            <person name="Werner D."/>
            <person name="Stanke M."/>
            <person name="Morgenstern B."/>
            <person name="Solovyev V."/>
            <person name="Kosarev P."/>
            <person name="Brown G."/>
            <person name="Chen H.C."/>
            <person name="Ermolaeva O."/>
            <person name="Hlavina W."/>
            <person name="Kapustin Y."/>
            <person name="Kiryutin B."/>
            <person name="Kitts P."/>
            <person name="Maglott D."/>
            <person name="Pruitt K."/>
            <person name="Sapojnikov V."/>
            <person name="Souvorov A."/>
            <person name="Mackey A.J."/>
            <person name="Waterhouse R.M."/>
            <person name="Wyder S."/>
            <person name="Zdobnov E.M."/>
            <person name="Zdobnov E.M."/>
            <person name="Wyder S."/>
            <person name="Kriventseva E.V."/>
            <person name="Kadowaki T."/>
            <person name="Bork P."/>
            <person name="Aranda M."/>
            <person name="Bao R."/>
            <person name="Beermann A."/>
            <person name="Berns N."/>
            <person name="Bolognesi R."/>
            <person name="Bonneton F."/>
            <person name="Bopp D."/>
            <person name="Brown S.J."/>
            <person name="Bucher G."/>
            <person name="Butts T."/>
            <person name="Chaumot A."/>
            <person name="Denell R.E."/>
            <person name="Ferrier D.E."/>
            <person name="Friedrich M."/>
            <person name="Gordon C.M."/>
            <person name="Jindra M."/>
            <person name="Klingler M."/>
            <person name="Lan Q."/>
            <person name="Lattorff H.M."/>
            <person name="Laudet V."/>
            <person name="von Levetsow C."/>
            <person name="Liu Z."/>
            <person name="Lutz R."/>
            <person name="Lynch J.A."/>
            <person name="da Fonseca R.N."/>
            <person name="Posnien N."/>
            <person name="Reuter R."/>
            <person name="Roth S."/>
            <person name="Savard J."/>
            <person name="Schinko J.B."/>
            <person name="Schmitt C."/>
            <person name="Schoppmeier M."/>
            <person name="Schroder R."/>
            <person name="Shippy T.D."/>
            <person name="Simonnet F."/>
            <person name="Marques-Souza H."/>
            <person name="Tautz D."/>
            <person name="Tomoyasu Y."/>
            <person name="Trauner J."/>
            <person name="Van der Zee M."/>
            <person name="Vervoort M."/>
            <person name="Wittkopp N."/>
            <person name="Wimmer E.A."/>
            <person name="Yang X."/>
            <person name="Jones A.K."/>
            <person name="Sattelle D.B."/>
            <person name="Ebert P.R."/>
            <person name="Nelson D."/>
            <person name="Scott J.G."/>
            <person name="Beeman R.W."/>
            <person name="Muthukrishnan S."/>
            <person name="Kramer K.J."/>
            <person name="Arakane Y."/>
            <person name="Beeman R.W."/>
            <person name="Zhu Q."/>
            <person name="Hogenkamp D."/>
            <person name="Dixit R."/>
            <person name="Oppert B."/>
            <person name="Jiang H."/>
            <person name="Zou Z."/>
            <person name="Marshall J."/>
            <person name="Elpidina E."/>
            <person name="Vinokurov K."/>
            <person name="Oppert C."/>
            <person name="Zou Z."/>
            <person name="Evans J."/>
            <person name="Lu Z."/>
            <person name="Zhao P."/>
            <person name="Sumathipala N."/>
            <person name="Altincicek B."/>
            <person name="Vilcinskas A."/>
            <person name="Williams M."/>
            <person name="Hultmark D."/>
            <person name="Hetru C."/>
            <person name="Jiang H."/>
            <person name="Grimmelikhuijzen C.J."/>
            <person name="Hauser F."/>
            <person name="Cazzamali G."/>
            <person name="Williamson M."/>
            <person name="Park Y."/>
            <person name="Li B."/>
            <person name="Tanaka Y."/>
            <person name="Predel R."/>
            <person name="Neupert S."/>
            <person name="Schachtner J."/>
            <person name="Verleyen P."/>
            <person name="Raible F."/>
            <person name="Bork P."/>
            <person name="Friedrich M."/>
            <person name="Walden K.K."/>
            <person name="Robertson H.M."/>
            <person name="Angeli S."/>
            <person name="Foret S."/>
            <person name="Bucher G."/>
            <person name="Schuetz S."/>
            <person name="Maleszka R."/>
            <person name="Wimmer E.A."/>
            <person name="Beeman R.W."/>
            <person name="Lorenzen M."/>
            <person name="Tomoyasu Y."/>
            <person name="Miller S.C."/>
            <person name="Grossmann D."/>
            <person name="Bucher G."/>
        </authorList>
    </citation>
    <scope>NUCLEOTIDE SEQUENCE [LARGE SCALE GENOMIC DNA]</scope>
    <source>
        <strain evidence="1 2">Georgia GA2</strain>
    </source>
</reference>
<sequence length="127" mass="14787">MCCCFPLALAALHWPRDARVDDCRLCYPMPMRDAGQQLLQHQKLSGTLRMDTQAAAKTPTLALRHDAMQSFNRPTFYRNVKLSFLLRKYDKYFAVTQFARKKLKIKLLRHFSDSRLFTNTKQSTKSG</sequence>
<protein>
    <submittedName>
        <fullName evidence="1">Uncharacterized protein</fullName>
    </submittedName>
</protein>
<evidence type="ECO:0000313" key="1">
    <source>
        <dbReference type="EMBL" id="EFA03595.1"/>
    </source>
</evidence>
<name>D6WKD7_TRICA</name>
<keyword evidence="2" id="KW-1185">Reference proteome</keyword>
<evidence type="ECO:0000313" key="2">
    <source>
        <dbReference type="Proteomes" id="UP000007266"/>
    </source>
</evidence>
<reference evidence="1 2" key="2">
    <citation type="journal article" date="2010" name="Nucleic Acids Res.">
        <title>BeetleBase in 2010: revisions to provide comprehensive genomic information for Tribolium castaneum.</title>
        <authorList>
            <person name="Kim H.S."/>
            <person name="Murphy T."/>
            <person name="Xia J."/>
            <person name="Caragea D."/>
            <person name="Park Y."/>
            <person name="Beeman R.W."/>
            <person name="Lorenzen M.D."/>
            <person name="Butcher S."/>
            <person name="Manak J.R."/>
            <person name="Brown S.J."/>
        </authorList>
    </citation>
    <scope>GENOME REANNOTATION</scope>
    <source>
        <strain evidence="1 2">Georgia GA2</strain>
    </source>
</reference>
<dbReference type="EMBL" id="KQ971342">
    <property type="protein sequence ID" value="EFA03595.1"/>
    <property type="molecule type" value="Genomic_DNA"/>
</dbReference>
<proteinExistence type="predicted"/>
<dbReference type="InParanoid" id="D6WKD7"/>